<evidence type="ECO:0000256" key="1">
    <source>
        <dbReference type="SAM" id="MobiDB-lite"/>
    </source>
</evidence>
<feature type="region of interest" description="Disordered" evidence="1">
    <location>
        <begin position="1"/>
        <end position="58"/>
    </location>
</feature>
<reference evidence="2 3" key="1">
    <citation type="submission" date="2024-01" db="EMBL/GenBank/DDBJ databases">
        <title>Genome assemblies of Stephania.</title>
        <authorList>
            <person name="Yang L."/>
        </authorList>
    </citation>
    <scope>NUCLEOTIDE SEQUENCE [LARGE SCALE GENOMIC DNA]</scope>
    <source>
        <strain evidence="2">JXDWG</strain>
        <tissue evidence="2">Leaf</tissue>
    </source>
</reference>
<organism evidence="2 3">
    <name type="scientific">Stephania cephalantha</name>
    <dbReference type="NCBI Taxonomy" id="152367"/>
    <lineage>
        <taxon>Eukaryota</taxon>
        <taxon>Viridiplantae</taxon>
        <taxon>Streptophyta</taxon>
        <taxon>Embryophyta</taxon>
        <taxon>Tracheophyta</taxon>
        <taxon>Spermatophyta</taxon>
        <taxon>Magnoliopsida</taxon>
        <taxon>Ranunculales</taxon>
        <taxon>Menispermaceae</taxon>
        <taxon>Menispermoideae</taxon>
        <taxon>Cissampelideae</taxon>
        <taxon>Stephania</taxon>
    </lineage>
</organism>
<feature type="compositionally biased region" description="Low complexity" evidence="1">
    <location>
        <begin position="35"/>
        <end position="51"/>
    </location>
</feature>
<keyword evidence="3" id="KW-1185">Reference proteome</keyword>
<dbReference type="EMBL" id="JBBNAG010000008">
    <property type="protein sequence ID" value="KAK9112155.1"/>
    <property type="molecule type" value="Genomic_DNA"/>
</dbReference>
<evidence type="ECO:0000313" key="2">
    <source>
        <dbReference type="EMBL" id="KAK9112155.1"/>
    </source>
</evidence>
<name>A0AAP0IBL8_9MAGN</name>
<sequence>MERSRDLGSRFHLKRNRDPRSRFLLNITPPDPNQLTLPSTPPTKSSSTLPSFNSPTEQTPLFLSVHRTRGHDPRLAPLVRSSLHLQLRIRIATHPNSICVYNSLFVSASASISRPAP</sequence>
<dbReference type="Proteomes" id="UP001419268">
    <property type="component" value="Unassembled WGS sequence"/>
</dbReference>
<comment type="caution">
    <text evidence="2">The sequence shown here is derived from an EMBL/GenBank/DDBJ whole genome shotgun (WGS) entry which is preliminary data.</text>
</comment>
<dbReference type="AlphaFoldDB" id="A0AAP0IBL8"/>
<accession>A0AAP0IBL8</accession>
<protein>
    <submittedName>
        <fullName evidence="2">Uncharacterized protein</fullName>
    </submittedName>
</protein>
<evidence type="ECO:0000313" key="3">
    <source>
        <dbReference type="Proteomes" id="UP001419268"/>
    </source>
</evidence>
<gene>
    <name evidence="2" type="ORF">Scep_019674</name>
</gene>
<proteinExistence type="predicted"/>